<organism evidence="10 11">
    <name type="scientific">Qipengyuania oceanensis</name>
    <dbReference type="NCBI Taxonomy" id="1463597"/>
    <lineage>
        <taxon>Bacteria</taxon>
        <taxon>Pseudomonadati</taxon>
        <taxon>Pseudomonadota</taxon>
        <taxon>Alphaproteobacteria</taxon>
        <taxon>Sphingomonadales</taxon>
        <taxon>Erythrobacteraceae</taxon>
        <taxon>Qipengyuania</taxon>
    </lineage>
</organism>
<comment type="caution">
    <text evidence="10">The sequence shown here is derived from an EMBL/GenBank/DDBJ whole genome shotgun (WGS) entry which is preliminary data.</text>
</comment>
<dbReference type="PANTHER" id="PTHR34582">
    <property type="entry name" value="UPF0702 TRANSMEMBRANE PROTEIN YCAP"/>
    <property type="match status" value="1"/>
</dbReference>
<keyword evidence="11" id="KW-1185">Reference proteome</keyword>
<comment type="similarity">
    <text evidence="2">Belongs to the UPF0702 family.</text>
</comment>
<feature type="domain" description="YetF-like N-terminal transmembrane" evidence="9">
    <location>
        <begin position="26"/>
        <end position="87"/>
    </location>
</feature>
<dbReference type="Gene3D" id="3.30.240.20">
    <property type="entry name" value="bsu07140 like domains"/>
    <property type="match status" value="1"/>
</dbReference>
<dbReference type="Proteomes" id="UP000445582">
    <property type="component" value="Unassembled WGS sequence"/>
</dbReference>
<keyword evidence="3" id="KW-1003">Cell membrane</keyword>
<evidence type="ECO:0000256" key="2">
    <source>
        <dbReference type="ARBA" id="ARBA00006448"/>
    </source>
</evidence>
<dbReference type="PANTHER" id="PTHR34582:SF6">
    <property type="entry name" value="UPF0702 TRANSMEMBRANE PROTEIN YCAP"/>
    <property type="match status" value="1"/>
</dbReference>
<evidence type="ECO:0000259" key="8">
    <source>
        <dbReference type="Pfam" id="PF04239"/>
    </source>
</evidence>
<dbReference type="InterPro" id="IPR048454">
    <property type="entry name" value="YetF_N"/>
</dbReference>
<evidence type="ECO:0000313" key="11">
    <source>
        <dbReference type="Proteomes" id="UP000445582"/>
    </source>
</evidence>
<dbReference type="AlphaFoldDB" id="A0A844YJP8"/>
<evidence type="ECO:0000256" key="1">
    <source>
        <dbReference type="ARBA" id="ARBA00004651"/>
    </source>
</evidence>
<keyword evidence="4 7" id="KW-0812">Transmembrane</keyword>
<dbReference type="InterPro" id="IPR007353">
    <property type="entry name" value="DUF421"/>
</dbReference>
<reference evidence="10 11" key="1">
    <citation type="submission" date="2019-12" db="EMBL/GenBank/DDBJ databases">
        <title>Genomic-based taxomic classification of the family Erythrobacteraceae.</title>
        <authorList>
            <person name="Xu L."/>
        </authorList>
    </citation>
    <scope>NUCLEOTIDE SEQUENCE [LARGE SCALE GENOMIC DNA]</scope>
    <source>
        <strain evidence="10 11">MCCC 1A09965</strain>
    </source>
</reference>
<comment type="subcellular location">
    <subcellularLocation>
        <location evidence="1">Cell membrane</location>
        <topology evidence="1">Multi-pass membrane protein</topology>
    </subcellularLocation>
</comment>
<proteinExistence type="inferred from homology"/>
<evidence type="ECO:0000256" key="7">
    <source>
        <dbReference type="SAM" id="Phobius"/>
    </source>
</evidence>
<dbReference type="EMBL" id="WTYN01000006">
    <property type="protein sequence ID" value="MXO64092.1"/>
    <property type="molecule type" value="Genomic_DNA"/>
</dbReference>
<name>A0A844YJP8_9SPHN</name>
<dbReference type="RefSeq" id="WP_160677588.1">
    <property type="nucleotide sequence ID" value="NZ_WTYN01000006.1"/>
</dbReference>
<feature type="transmembrane region" description="Helical" evidence="7">
    <location>
        <begin position="46"/>
        <end position="64"/>
    </location>
</feature>
<dbReference type="Pfam" id="PF20730">
    <property type="entry name" value="YetF_N"/>
    <property type="match status" value="1"/>
</dbReference>
<keyword evidence="5 7" id="KW-1133">Transmembrane helix</keyword>
<evidence type="ECO:0000256" key="4">
    <source>
        <dbReference type="ARBA" id="ARBA00022692"/>
    </source>
</evidence>
<dbReference type="InterPro" id="IPR023090">
    <property type="entry name" value="UPF0702_alpha/beta_dom_sf"/>
</dbReference>
<dbReference type="Pfam" id="PF04239">
    <property type="entry name" value="DUF421"/>
    <property type="match status" value="1"/>
</dbReference>
<feature type="domain" description="YetF C-terminal" evidence="8">
    <location>
        <begin position="93"/>
        <end position="167"/>
    </location>
</feature>
<accession>A0A844YJP8</accession>
<feature type="transmembrane region" description="Helical" evidence="7">
    <location>
        <begin position="14"/>
        <end position="34"/>
    </location>
</feature>
<keyword evidence="6 7" id="KW-0472">Membrane</keyword>
<protein>
    <submittedName>
        <fullName evidence="10">DUF421 domain-containing protein</fullName>
    </submittedName>
</protein>
<dbReference type="OrthoDB" id="9793799at2"/>
<dbReference type="GO" id="GO:0005886">
    <property type="term" value="C:plasma membrane"/>
    <property type="evidence" value="ECO:0007669"/>
    <property type="project" value="UniProtKB-SubCell"/>
</dbReference>
<evidence type="ECO:0000256" key="6">
    <source>
        <dbReference type="ARBA" id="ARBA00023136"/>
    </source>
</evidence>
<evidence type="ECO:0000256" key="5">
    <source>
        <dbReference type="ARBA" id="ARBA00022989"/>
    </source>
</evidence>
<evidence type="ECO:0000256" key="3">
    <source>
        <dbReference type="ARBA" id="ARBA00022475"/>
    </source>
</evidence>
<sequence length="192" mass="21371">MNDPADWFGSWNDLIDTAVGAVLFYVLIVVMVRLAGKRSTSQLNNFDWIINITVGSLAASGILLDTVPALRAAIAIAIITILQMILTWGVRNFEPVSRLVRARPTILTHKGAFLENAMRETRISEDEIRSILREHGMTDNNEANWVILETDGRMTVIPRKDISLNRADAMQGVEVLDDLSEQNVQTRDPAEG</sequence>
<evidence type="ECO:0000259" key="9">
    <source>
        <dbReference type="Pfam" id="PF20730"/>
    </source>
</evidence>
<feature type="transmembrane region" description="Helical" evidence="7">
    <location>
        <begin position="70"/>
        <end position="90"/>
    </location>
</feature>
<evidence type="ECO:0000313" key="10">
    <source>
        <dbReference type="EMBL" id="MXO64092.1"/>
    </source>
</evidence>
<gene>
    <name evidence="10" type="ORF">GRI48_13900</name>
</gene>